<accession>A0A7Z0N5Y6</accession>
<name>A0A7Z0N5Y6_9GAMM</name>
<gene>
    <name evidence="1" type="ORF">HZU72_07255</name>
</gene>
<keyword evidence="2" id="KW-1185">Reference proteome</keyword>
<dbReference type="AlphaFoldDB" id="A0A7Z0N5Y6"/>
<sequence>MGQTQTTFLTEFLANFDADLLVRPSWTGGGQGKSNTARLETHSAGRRGNIYHSSERFELGDLTANIKGHKVVIEFESKQIPIQNLLKYWPYLRGELSTKPTAPVIICHFSDWWSYGINRDLWEWTLSQMQQDRTCIVPIQGKQFDHGGSNTQVRQQSIRQAAQWVKQICAVQQPTPLRG</sequence>
<reference evidence="1 2" key="1">
    <citation type="submission" date="2020-07" db="EMBL/GenBank/DDBJ databases">
        <title>Halomonas sp. QX-2 draft genome sequence.</title>
        <authorList>
            <person name="Qiu X."/>
        </authorList>
    </citation>
    <scope>NUCLEOTIDE SEQUENCE [LARGE SCALE GENOMIC DNA]</scope>
    <source>
        <strain evidence="1 2">QX-2</strain>
    </source>
</reference>
<evidence type="ECO:0000313" key="1">
    <source>
        <dbReference type="EMBL" id="NYT72224.1"/>
    </source>
</evidence>
<organism evidence="1 2">
    <name type="scientific">Vreelandella sedimenti</name>
    <dbReference type="NCBI Taxonomy" id="2729618"/>
    <lineage>
        <taxon>Bacteria</taxon>
        <taxon>Pseudomonadati</taxon>
        <taxon>Pseudomonadota</taxon>
        <taxon>Gammaproteobacteria</taxon>
        <taxon>Oceanospirillales</taxon>
        <taxon>Halomonadaceae</taxon>
        <taxon>Vreelandella</taxon>
    </lineage>
</organism>
<dbReference type="EMBL" id="JACCGK010000005">
    <property type="protein sequence ID" value="NYT72224.1"/>
    <property type="molecule type" value="Genomic_DNA"/>
</dbReference>
<protein>
    <submittedName>
        <fullName evidence="1">Uncharacterized protein</fullName>
    </submittedName>
</protein>
<comment type="caution">
    <text evidence="1">The sequence shown here is derived from an EMBL/GenBank/DDBJ whole genome shotgun (WGS) entry which is preliminary data.</text>
</comment>
<dbReference type="RefSeq" id="WP_180091171.1">
    <property type="nucleotide sequence ID" value="NZ_CAXAZJ010000003.1"/>
</dbReference>
<dbReference type="Proteomes" id="UP000520876">
    <property type="component" value="Unassembled WGS sequence"/>
</dbReference>
<evidence type="ECO:0000313" key="2">
    <source>
        <dbReference type="Proteomes" id="UP000520876"/>
    </source>
</evidence>
<proteinExistence type="predicted"/>